<keyword evidence="3" id="KW-1185">Reference proteome</keyword>
<accession>D7BIS9</accession>
<sequence length="101" mass="10866">MELHPEDPVPWASGGRAGRRTTGKTGRGYGRGHASGPGGEPTPEYRHRRAAEAAPLGTKSAKAAREVLAYLETSRQQGRELLDRLIAESQALGLDRPHAKD</sequence>
<keyword evidence="2" id="KW-0614">Plasmid</keyword>
<dbReference type="EMBL" id="CP002043">
    <property type="protein sequence ID" value="ADH65085.1"/>
    <property type="molecule type" value="Genomic_DNA"/>
</dbReference>
<dbReference type="KEGG" id="msv:Mesil_3270"/>
<evidence type="ECO:0000256" key="1">
    <source>
        <dbReference type="SAM" id="MobiDB-lite"/>
    </source>
</evidence>
<dbReference type="RefSeq" id="WP_013159608.1">
    <property type="nucleotide sequence ID" value="NC_014213.1"/>
</dbReference>
<feature type="compositionally biased region" description="Gly residues" evidence="1">
    <location>
        <begin position="25"/>
        <end position="39"/>
    </location>
</feature>
<feature type="region of interest" description="Disordered" evidence="1">
    <location>
        <begin position="1"/>
        <end position="61"/>
    </location>
</feature>
<reference evidence="2 3" key="1">
    <citation type="journal article" date="2010" name="Stand. Genomic Sci.">
        <title>Complete genome sequence of Meiothermus silvanus type strain (VI-R2).</title>
        <authorList>
            <person name="Sikorski J."/>
            <person name="Tindall B.J."/>
            <person name="Lowry S."/>
            <person name="Lucas S."/>
            <person name="Nolan M."/>
            <person name="Copeland A."/>
            <person name="Glavina Del Rio T."/>
            <person name="Tice H."/>
            <person name="Cheng J.F."/>
            <person name="Han C."/>
            <person name="Pitluck S."/>
            <person name="Liolios K."/>
            <person name="Ivanova N."/>
            <person name="Mavromatis K."/>
            <person name="Mikhailova N."/>
            <person name="Pati A."/>
            <person name="Goodwin L."/>
            <person name="Chen A."/>
            <person name="Palaniappan K."/>
            <person name="Land M."/>
            <person name="Hauser L."/>
            <person name="Chang Y.J."/>
            <person name="Jeffries C.D."/>
            <person name="Rohde M."/>
            <person name="Goker M."/>
            <person name="Woyke T."/>
            <person name="Bristow J."/>
            <person name="Eisen J.A."/>
            <person name="Markowitz V."/>
            <person name="Hugenholtz P."/>
            <person name="Kyrpides N.C."/>
            <person name="Klenk H.P."/>
            <person name="Lapidus A."/>
        </authorList>
    </citation>
    <scope>NUCLEOTIDE SEQUENCE [LARGE SCALE GENOMIC DNA]</scope>
    <source>
        <strain evidence="3">ATCC 700542 / DSM 9946 / VI-R2</strain>
        <plasmid evidence="3">Plasmid pMESIL01</plasmid>
    </source>
</reference>
<organism evidence="2 3">
    <name type="scientific">Allomeiothermus silvanus (strain ATCC 700542 / DSM 9946 / NBRC 106475 / NCIMB 13440 / VI-R2)</name>
    <name type="common">Thermus silvanus</name>
    <dbReference type="NCBI Taxonomy" id="526227"/>
    <lineage>
        <taxon>Bacteria</taxon>
        <taxon>Thermotogati</taxon>
        <taxon>Deinococcota</taxon>
        <taxon>Deinococci</taxon>
        <taxon>Thermales</taxon>
        <taxon>Thermaceae</taxon>
        <taxon>Allomeiothermus</taxon>
    </lineage>
</organism>
<evidence type="ECO:0000313" key="3">
    <source>
        <dbReference type="Proteomes" id="UP000001916"/>
    </source>
</evidence>
<dbReference type="Proteomes" id="UP000001916">
    <property type="component" value="Plasmid pMESIL01"/>
</dbReference>
<dbReference type="OrthoDB" id="26212at2"/>
<gene>
    <name evidence="2" type="ORF">Mesil_3270</name>
</gene>
<geneLocation type="plasmid" evidence="2 3">
    <name>pMESIL01</name>
</geneLocation>
<name>D7BIS9_ALLS1</name>
<protein>
    <submittedName>
        <fullName evidence="2">Uncharacterized protein</fullName>
    </submittedName>
</protein>
<evidence type="ECO:0000313" key="2">
    <source>
        <dbReference type="EMBL" id="ADH65085.1"/>
    </source>
</evidence>
<dbReference type="AlphaFoldDB" id="D7BIS9"/>
<proteinExistence type="predicted"/>
<dbReference type="HOGENOM" id="CLU_2288162_0_0_0"/>